<keyword evidence="3" id="KW-0597">Phosphoprotein</keyword>
<keyword evidence="8" id="KW-0472">Membrane</keyword>
<keyword evidence="8" id="KW-1133">Transmembrane helix</keyword>
<feature type="transmembrane region" description="Helical" evidence="8">
    <location>
        <begin position="373"/>
        <end position="394"/>
    </location>
</feature>
<keyword evidence="8" id="KW-0812">Transmembrane</keyword>
<feature type="transmembrane region" description="Helical" evidence="8">
    <location>
        <begin position="285"/>
        <end position="302"/>
    </location>
</feature>
<dbReference type="Pfam" id="PF07568">
    <property type="entry name" value="HisKA_2"/>
    <property type="match status" value="1"/>
</dbReference>
<evidence type="ECO:0000256" key="1">
    <source>
        <dbReference type="ARBA" id="ARBA00000085"/>
    </source>
</evidence>
<evidence type="ECO:0000313" key="10">
    <source>
        <dbReference type="EMBL" id="RKF32468.1"/>
    </source>
</evidence>
<dbReference type="InterPro" id="IPR011623">
    <property type="entry name" value="7TMR_DISM_rcpt_extracell_dom1"/>
</dbReference>
<evidence type="ECO:0000313" key="11">
    <source>
        <dbReference type="Proteomes" id="UP000286402"/>
    </source>
</evidence>
<name>A0A420FHQ8_9SPHI</name>
<evidence type="ECO:0000256" key="7">
    <source>
        <dbReference type="ARBA" id="ARBA00022840"/>
    </source>
</evidence>
<feature type="transmembrane region" description="Helical" evidence="8">
    <location>
        <begin position="189"/>
        <end position="210"/>
    </location>
</feature>
<dbReference type="InterPro" id="IPR036890">
    <property type="entry name" value="HATPase_C_sf"/>
</dbReference>
<evidence type="ECO:0000256" key="6">
    <source>
        <dbReference type="ARBA" id="ARBA00022777"/>
    </source>
</evidence>
<dbReference type="Gene3D" id="3.30.565.10">
    <property type="entry name" value="Histidine kinase-like ATPase, C-terminal domain"/>
    <property type="match status" value="1"/>
</dbReference>
<dbReference type="PROSITE" id="PS50109">
    <property type="entry name" value="HIS_KIN"/>
    <property type="match status" value="1"/>
</dbReference>
<protein>
    <recommendedName>
        <fullName evidence="2">histidine kinase</fullName>
        <ecNumber evidence="2">2.7.13.3</ecNumber>
    </recommendedName>
</protein>
<dbReference type="PANTHER" id="PTHR41523:SF8">
    <property type="entry name" value="ETHYLENE RESPONSE SENSOR PROTEIN"/>
    <property type="match status" value="1"/>
</dbReference>
<reference evidence="10 11" key="1">
    <citation type="submission" date="2016-07" db="EMBL/GenBank/DDBJ databases">
        <title>Genome analysis of Sphingobacterium siyangense T12B17.</title>
        <authorList>
            <person name="Xu D."/>
            <person name="Su Y."/>
            <person name="Zheng S."/>
        </authorList>
    </citation>
    <scope>NUCLEOTIDE SEQUENCE [LARGE SCALE GENOMIC DNA]</scope>
    <source>
        <strain evidence="10 11">T12B17</strain>
    </source>
</reference>
<comment type="catalytic activity">
    <reaction evidence="1">
        <text>ATP + protein L-histidine = ADP + protein N-phospho-L-histidine.</text>
        <dbReference type="EC" id="2.7.13.3"/>
    </reaction>
</comment>
<dbReference type="EMBL" id="MCAQ01000027">
    <property type="protein sequence ID" value="RKF32468.1"/>
    <property type="molecule type" value="Genomic_DNA"/>
</dbReference>
<dbReference type="PANTHER" id="PTHR41523">
    <property type="entry name" value="TWO-COMPONENT SYSTEM SENSOR PROTEIN"/>
    <property type="match status" value="1"/>
</dbReference>
<dbReference type="InterPro" id="IPR005467">
    <property type="entry name" value="His_kinase_dom"/>
</dbReference>
<dbReference type="SUPFAM" id="SSF55874">
    <property type="entry name" value="ATPase domain of HSP90 chaperone/DNA topoisomerase II/histidine kinase"/>
    <property type="match status" value="1"/>
</dbReference>
<feature type="transmembrane region" description="Helical" evidence="8">
    <location>
        <begin position="345"/>
        <end position="367"/>
    </location>
</feature>
<proteinExistence type="predicted"/>
<feature type="transmembrane region" description="Helical" evidence="8">
    <location>
        <begin position="314"/>
        <end position="333"/>
    </location>
</feature>
<evidence type="ECO:0000256" key="4">
    <source>
        <dbReference type="ARBA" id="ARBA00022679"/>
    </source>
</evidence>
<keyword evidence="5" id="KW-0547">Nucleotide-binding</keyword>
<dbReference type="Proteomes" id="UP000286402">
    <property type="component" value="Unassembled WGS sequence"/>
</dbReference>
<dbReference type="GO" id="GO:0004673">
    <property type="term" value="F:protein histidine kinase activity"/>
    <property type="evidence" value="ECO:0007669"/>
    <property type="project" value="UniProtKB-EC"/>
</dbReference>
<keyword evidence="6" id="KW-0418">Kinase</keyword>
<gene>
    <name evidence="10" type="ORF">BCY89_14925</name>
</gene>
<keyword evidence="4" id="KW-0808">Transferase</keyword>
<dbReference type="InterPro" id="IPR011495">
    <property type="entry name" value="Sig_transdc_His_kin_sub2_dim/P"/>
</dbReference>
<dbReference type="EC" id="2.7.13.3" evidence="2"/>
<dbReference type="AlphaFoldDB" id="A0A420FHQ8"/>
<evidence type="ECO:0000259" key="9">
    <source>
        <dbReference type="PROSITE" id="PS50109"/>
    </source>
</evidence>
<sequence>MKPNIIITVLLLLGMATIRFGRDAISANNQAAVKTSLTNSSPLLITKEHAEYTDPEYYYNHANLFVPLNQIKRNIEQEKGIFWLKKELGPADSLSTSNYILSFDNLTYVDLALINGTGEIEFRKKSGLFRKRKELATGDGRNYFVLNLEAKKLYTILLRVKHSKGYTPIYNFHLQTELDYLIKTQGINLVHAFMEGAIIVLLLYIAFAWLVSRYRPYIWIFFFLLFIGFYSYALQNQFIDLFFPTKPQLAWSLVSVFRNLAGISFLLLTIDFLNLKKISRLYYKLTLYIITVVVFVAIFNFLNNYYSGNYKQSNRINILLGTIYVLYFSNLFISLWKKIDKMQRFLFYSGIFLVLGITILLYCGLVLQEQSIQYVSLLTQFFVLCITMVLLIGIRLRLRKSEIDHHKSTESVVQERTVELKKANDVLYEQQILLLQKNRYIETLIDEVNHRVKNNLQLLYSLGSLYKIGDSHGVQYNQAIQSMQDRIHAMMLVNQLLVYNQNNQLKIKTLVIETVDYLRQMHDPDKTVCVNVDIEKDWLISTNTSVPLALIITELLTNSYKYAFPKGSKNAPAINLSIVKKKFATTMRFEDNGVGATETVLSTSFGIGLVKDLTRQIKGSVTIHQQQGFQYIFEFKNMI</sequence>
<dbReference type="Pfam" id="PF07695">
    <property type="entry name" value="7TMR-DISM_7TM"/>
    <property type="match status" value="1"/>
</dbReference>
<evidence type="ECO:0000256" key="2">
    <source>
        <dbReference type="ARBA" id="ARBA00012438"/>
    </source>
</evidence>
<feature type="domain" description="Histidine kinase" evidence="9">
    <location>
        <begin position="447"/>
        <end position="639"/>
    </location>
</feature>
<evidence type="ECO:0000256" key="3">
    <source>
        <dbReference type="ARBA" id="ARBA00022553"/>
    </source>
</evidence>
<feature type="transmembrane region" description="Helical" evidence="8">
    <location>
        <begin position="217"/>
        <end position="234"/>
    </location>
</feature>
<organism evidence="10 11">
    <name type="scientific">Sphingobacterium siyangense</name>
    <dbReference type="NCBI Taxonomy" id="459529"/>
    <lineage>
        <taxon>Bacteria</taxon>
        <taxon>Pseudomonadati</taxon>
        <taxon>Bacteroidota</taxon>
        <taxon>Sphingobacteriia</taxon>
        <taxon>Sphingobacteriales</taxon>
        <taxon>Sphingobacteriaceae</taxon>
        <taxon>Sphingobacterium</taxon>
    </lineage>
</organism>
<evidence type="ECO:0000256" key="5">
    <source>
        <dbReference type="ARBA" id="ARBA00022741"/>
    </source>
</evidence>
<evidence type="ECO:0000256" key="8">
    <source>
        <dbReference type="SAM" id="Phobius"/>
    </source>
</evidence>
<dbReference type="RefSeq" id="WP_120335735.1">
    <property type="nucleotide sequence ID" value="NZ_MCAQ01000027.1"/>
</dbReference>
<feature type="transmembrane region" description="Helical" evidence="8">
    <location>
        <begin position="249"/>
        <end position="273"/>
    </location>
</feature>
<comment type="caution">
    <text evidence="10">The sequence shown here is derived from an EMBL/GenBank/DDBJ whole genome shotgun (WGS) entry which is preliminary data.</text>
</comment>
<keyword evidence="7" id="KW-0067">ATP-binding</keyword>
<dbReference type="GO" id="GO:0005524">
    <property type="term" value="F:ATP binding"/>
    <property type="evidence" value="ECO:0007669"/>
    <property type="project" value="UniProtKB-KW"/>
</dbReference>
<keyword evidence="11" id="KW-1185">Reference proteome</keyword>
<accession>A0A420FHQ8</accession>